<name>H0EZB2_GLAL7</name>
<keyword evidence="2" id="KW-1185">Reference proteome</keyword>
<dbReference type="HOGENOM" id="CLU_1461447_0_0_1"/>
<accession>H0EZB2</accession>
<proteinExistence type="predicted"/>
<dbReference type="Proteomes" id="UP000005446">
    <property type="component" value="Unassembled WGS sequence"/>
</dbReference>
<dbReference type="OrthoDB" id="10270010at2759"/>
<reference evidence="1 2" key="1">
    <citation type="journal article" date="2012" name="Eukaryot. Cell">
        <title>Genome sequence of the fungus Glarea lozoyensis: the first genome sequence of a species from the Helotiaceae family.</title>
        <authorList>
            <person name="Youssar L."/>
            <person name="Gruening B.A."/>
            <person name="Erxleben A."/>
            <person name="Guenther S."/>
            <person name="Huettel W."/>
        </authorList>
    </citation>
    <scope>NUCLEOTIDE SEQUENCE [LARGE SCALE GENOMIC DNA]</scope>
    <source>
        <strain evidence="2">ATCC 74030 / MF5533</strain>
    </source>
</reference>
<evidence type="ECO:0000313" key="2">
    <source>
        <dbReference type="Proteomes" id="UP000005446"/>
    </source>
</evidence>
<dbReference type="EMBL" id="AGUE01000276">
    <property type="protein sequence ID" value="EHK96140.1"/>
    <property type="molecule type" value="Genomic_DNA"/>
</dbReference>
<dbReference type="AlphaFoldDB" id="H0EZB2"/>
<gene>
    <name evidence="1" type="ORF">M7I_8175</name>
</gene>
<evidence type="ECO:0000313" key="1">
    <source>
        <dbReference type="EMBL" id="EHK96140.1"/>
    </source>
</evidence>
<protein>
    <submittedName>
        <fullName evidence="1">Uncharacterized protein</fullName>
    </submittedName>
</protein>
<comment type="caution">
    <text evidence="1">The sequence shown here is derived from an EMBL/GenBank/DDBJ whole genome shotgun (WGS) entry which is preliminary data.</text>
</comment>
<organism evidence="1 2">
    <name type="scientific">Glarea lozoyensis (strain ATCC 74030 / MF5533)</name>
    <dbReference type="NCBI Taxonomy" id="1104152"/>
    <lineage>
        <taxon>Eukaryota</taxon>
        <taxon>Fungi</taxon>
        <taxon>Dikarya</taxon>
        <taxon>Ascomycota</taxon>
        <taxon>Pezizomycotina</taxon>
        <taxon>Leotiomycetes</taxon>
        <taxon>Helotiales</taxon>
        <taxon>Helotiaceae</taxon>
        <taxon>Glarea</taxon>
    </lineage>
</organism>
<sequence length="194" mass="21894">MSQITLPELNNFLALLASPASSRFCSNGGDWNGWLRKGTYTILNTHPIGTFSWHPKTPTEVRINMKFSQRTPALWGVSLDVPEAASTATTFWERKLALERRSQNHFHSVASLNVRHVSHAPAPGDFLWGNSVVFQAKQGMDFWFYKDGSEKGFVLYVKGLDSLEEEDMACLSRGVRENHRRSVEIVKIPKSSAR</sequence>
<dbReference type="InParanoid" id="H0EZB2"/>